<name>A0A1W1VF35_9DEIO</name>
<organism evidence="1 2">
    <name type="scientific">Deinococcus hopiensis KR-140</name>
    <dbReference type="NCBI Taxonomy" id="695939"/>
    <lineage>
        <taxon>Bacteria</taxon>
        <taxon>Thermotogati</taxon>
        <taxon>Deinococcota</taxon>
        <taxon>Deinococci</taxon>
        <taxon>Deinococcales</taxon>
        <taxon>Deinococcaceae</taxon>
        <taxon>Deinococcus</taxon>
    </lineage>
</organism>
<dbReference type="STRING" id="695939.SAMN00790413_01394"/>
<accession>A0A1W1VF35</accession>
<evidence type="ECO:0000313" key="2">
    <source>
        <dbReference type="Proteomes" id="UP000192582"/>
    </source>
</evidence>
<evidence type="ECO:0000313" key="1">
    <source>
        <dbReference type="EMBL" id="SMB91988.1"/>
    </source>
</evidence>
<gene>
    <name evidence="1" type="ORF">SAMN00790413_01394</name>
</gene>
<proteinExistence type="predicted"/>
<dbReference type="Proteomes" id="UP000192582">
    <property type="component" value="Unassembled WGS sequence"/>
</dbReference>
<dbReference type="EMBL" id="FWWU01000009">
    <property type="protein sequence ID" value="SMB91988.1"/>
    <property type="molecule type" value="Genomic_DNA"/>
</dbReference>
<protein>
    <submittedName>
        <fullName evidence="1">Uncharacterized protein</fullName>
    </submittedName>
</protein>
<sequence>MGKRPSGVVWTVGGTALYSESTALLPLPLPILFLQEAP</sequence>
<reference evidence="1 2" key="1">
    <citation type="submission" date="2017-04" db="EMBL/GenBank/DDBJ databases">
        <authorList>
            <person name="Afonso C.L."/>
            <person name="Miller P.J."/>
            <person name="Scott M.A."/>
            <person name="Spackman E."/>
            <person name="Goraichik I."/>
            <person name="Dimitrov K.M."/>
            <person name="Suarez D.L."/>
            <person name="Swayne D.E."/>
        </authorList>
    </citation>
    <scope>NUCLEOTIDE SEQUENCE [LARGE SCALE GENOMIC DNA]</scope>
    <source>
        <strain evidence="1 2">KR-140</strain>
    </source>
</reference>
<dbReference type="AlphaFoldDB" id="A0A1W1VF35"/>
<keyword evidence="2" id="KW-1185">Reference proteome</keyword>